<reference evidence="1 2" key="1">
    <citation type="submission" date="2016-04" db="EMBL/GenBank/DDBJ databases">
        <title>The genome of Intoshia linei affirms orthonectids as highly simplified spiralians.</title>
        <authorList>
            <person name="Mikhailov K.V."/>
            <person name="Slusarev G.S."/>
            <person name="Nikitin M.A."/>
            <person name="Logacheva M.D."/>
            <person name="Penin A."/>
            <person name="Aleoshin V."/>
            <person name="Panchin Y.V."/>
        </authorList>
    </citation>
    <scope>NUCLEOTIDE SEQUENCE [LARGE SCALE GENOMIC DNA]</scope>
    <source>
        <strain evidence="1">Intl2013</strain>
        <tissue evidence="1">Whole animal</tissue>
    </source>
</reference>
<organism evidence="1 2">
    <name type="scientific">Intoshia linei</name>
    <dbReference type="NCBI Taxonomy" id="1819745"/>
    <lineage>
        <taxon>Eukaryota</taxon>
        <taxon>Metazoa</taxon>
        <taxon>Spiralia</taxon>
        <taxon>Lophotrochozoa</taxon>
        <taxon>Mesozoa</taxon>
        <taxon>Orthonectida</taxon>
        <taxon>Rhopaluridae</taxon>
        <taxon>Intoshia</taxon>
    </lineage>
</organism>
<gene>
    <name evidence="1" type="ORF">A3Q56_00296</name>
</gene>
<name>A0A177BCA1_9BILA</name>
<comment type="caution">
    <text evidence="1">The sequence shown here is derived from an EMBL/GenBank/DDBJ whole genome shotgun (WGS) entry which is preliminary data.</text>
</comment>
<accession>A0A177BCA1</accession>
<evidence type="ECO:0000313" key="1">
    <source>
        <dbReference type="EMBL" id="OAF71938.1"/>
    </source>
</evidence>
<dbReference type="AlphaFoldDB" id="A0A177BCA1"/>
<keyword evidence="2" id="KW-1185">Reference proteome</keyword>
<dbReference type="Proteomes" id="UP000078046">
    <property type="component" value="Unassembled WGS sequence"/>
</dbReference>
<dbReference type="EMBL" id="LWCA01000014">
    <property type="protein sequence ID" value="OAF71938.1"/>
    <property type="molecule type" value="Genomic_DNA"/>
</dbReference>
<dbReference type="OrthoDB" id="6690226at2759"/>
<sequence length="117" mass="13851">MCPFFDLQNFKPDDETRSELTEKLLDLKEDLKLVRRIKKEDVFEFMEIQESNPIVFDYVQISIIAFPTTWLVETGFSAVVDIFSKKRSKLDVNNRGIMRLRLNKLIEIDHDSLCNKH</sequence>
<evidence type="ECO:0000313" key="2">
    <source>
        <dbReference type="Proteomes" id="UP000078046"/>
    </source>
</evidence>
<protein>
    <submittedName>
        <fullName evidence="1">Uncharacterized protein</fullName>
    </submittedName>
</protein>
<proteinExistence type="predicted"/>